<dbReference type="EMBL" id="BARU01030164">
    <property type="protein sequence ID" value="GAH75002.1"/>
    <property type="molecule type" value="Genomic_DNA"/>
</dbReference>
<protein>
    <submittedName>
        <fullName evidence="1">Uncharacterized protein</fullName>
    </submittedName>
</protein>
<comment type="caution">
    <text evidence="1">The sequence shown here is derived from an EMBL/GenBank/DDBJ whole genome shotgun (WGS) entry which is preliminary data.</text>
</comment>
<organism evidence="1">
    <name type="scientific">marine sediment metagenome</name>
    <dbReference type="NCBI Taxonomy" id="412755"/>
    <lineage>
        <taxon>unclassified sequences</taxon>
        <taxon>metagenomes</taxon>
        <taxon>ecological metagenomes</taxon>
    </lineage>
</organism>
<accession>X1I001</accession>
<reference evidence="1" key="1">
    <citation type="journal article" date="2014" name="Front. Microbiol.">
        <title>High frequency of phylogenetically diverse reductive dehalogenase-homologous genes in deep subseafloor sedimentary metagenomes.</title>
        <authorList>
            <person name="Kawai M."/>
            <person name="Futagami T."/>
            <person name="Toyoda A."/>
            <person name="Takaki Y."/>
            <person name="Nishi S."/>
            <person name="Hori S."/>
            <person name="Arai W."/>
            <person name="Tsubouchi T."/>
            <person name="Morono Y."/>
            <person name="Uchiyama I."/>
            <person name="Ito T."/>
            <person name="Fujiyama A."/>
            <person name="Inagaki F."/>
            <person name="Takami H."/>
        </authorList>
    </citation>
    <scope>NUCLEOTIDE SEQUENCE</scope>
    <source>
        <strain evidence="1">Expedition CK06-06</strain>
    </source>
</reference>
<feature type="non-terminal residue" evidence="1">
    <location>
        <position position="1"/>
    </location>
</feature>
<proteinExistence type="predicted"/>
<dbReference type="AlphaFoldDB" id="X1I001"/>
<sequence length="32" mass="3747">LGEFVLEIFFINQLQQEAVMPQDSLQLQLQQV</sequence>
<evidence type="ECO:0000313" key="1">
    <source>
        <dbReference type="EMBL" id="GAH75002.1"/>
    </source>
</evidence>
<name>X1I001_9ZZZZ</name>
<gene>
    <name evidence="1" type="ORF">S03H2_47913</name>
</gene>